<name>A0A540VAW2_9CHLR</name>
<dbReference type="OrthoDB" id="9906915at2"/>
<dbReference type="AlphaFoldDB" id="A0A540VAW2"/>
<organism evidence="1 2">
    <name type="scientific">Litorilinea aerophila</name>
    <dbReference type="NCBI Taxonomy" id="1204385"/>
    <lineage>
        <taxon>Bacteria</taxon>
        <taxon>Bacillati</taxon>
        <taxon>Chloroflexota</taxon>
        <taxon>Caldilineae</taxon>
        <taxon>Caldilineales</taxon>
        <taxon>Caldilineaceae</taxon>
        <taxon>Litorilinea</taxon>
    </lineage>
</organism>
<reference evidence="1 2" key="1">
    <citation type="submission" date="2019-06" db="EMBL/GenBank/DDBJ databases">
        <title>Genome sequence of Litorilinea aerophila BAA-2444.</title>
        <authorList>
            <person name="Maclea K.S."/>
            <person name="Maurais E.G."/>
            <person name="Iannazzi L.C."/>
        </authorList>
    </citation>
    <scope>NUCLEOTIDE SEQUENCE [LARGE SCALE GENOMIC DNA]</scope>
    <source>
        <strain evidence="1 2">ATCC BAA-2444</strain>
    </source>
</reference>
<gene>
    <name evidence="1" type="ORF">FKZ61_22305</name>
</gene>
<evidence type="ECO:0000313" key="2">
    <source>
        <dbReference type="Proteomes" id="UP000317371"/>
    </source>
</evidence>
<sequence length="243" mass="26246">MLPRDYQQELAVVEQNLLATVEELQEPLASLVRPQLSESYPLIRAAVVLAAGVNGAEPDRYREARLALATALETLFLALNVHGLLTRTPDGENYHLDKSLIGSTILAGDYCFSRAAQMAARTENAQVVTIFAQALQTVSEGHLRRLFGQPADGFQTLQELLRSGALAATTLIHLPDPARQVAVACSRLVAQSYQSGASLGPAALPQAMTLLPVAQQERWQVLLRWLGALAHNGQAPVNTPSRP</sequence>
<proteinExistence type="predicted"/>
<accession>A0A540VAW2</accession>
<dbReference type="InterPro" id="IPR008949">
    <property type="entry name" value="Isoprenoid_synthase_dom_sf"/>
</dbReference>
<evidence type="ECO:0000313" key="1">
    <source>
        <dbReference type="EMBL" id="TQE93223.1"/>
    </source>
</evidence>
<dbReference type="Proteomes" id="UP000317371">
    <property type="component" value="Unassembled WGS sequence"/>
</dbReference>
<dbReference type="InParanoid" id="A0A540VAW2"/>
<protein>
    <recommendedName>
        <fullName evidence="3">Polyprenyl synthetase family protein</fullName>
    </recommendedName>
</protein>
<dbReference type="SUPFAM" id="SSF48576">
    <property type="entry name" value="Terpenoid synthases"/>
    <property type="match status" value="1"/>
</dbReference>
<dbReference type="Gene3D" id="1.10.600.10">
    <property type="entry name" value="Farnesyl Diphosphate Synthase"/>
    <property type="match status" value="1"/>
</dbReference>
<dbReference type="RefSeq" id="WP_141612385.1">
    <property type="nucleotide sequence ID" value="NZ_VIGC02000045.1"/>
</dbReference>
<keyword evidence="2" id="KW-1185">Reference proteome</keyword>
<dbReference type="EMBL" id="VIGC01000045">
    <property type="protein sequence ID" value="TQE93223.1"/>
    <property type="molecule type" value="Genomic_DNA"/>
</dbReference>
<evidence type="ECO:0008006" key="3">
    <source>
        <dbReference type="Google" id="ProtNLM"/>
    </source>
</evidence>
<comment type="caution">
    <text evidence="1">The sequence shown here is derived from an EMBL/GenBank/DDBJ whole genome shotgun (WGS) entry which is preliminary data.</text>
</comment>